<gene>
    <name evidence="2" type="ORF">Rcae01_04559</name>
</gene>
<dbReference type="SUPFAM" id="SSF54427">
    <property type="entry name" value="NTF2-like"/>
    <property type="match status" value="1"/>
</dbReference>
<dbReference type="Proteomes" id="UP001416858">
    <property type="component" value="Unassembled WGS sequence"/>
</dbReference>
<dbReference type="InterPro" id="IPR032710">
    <property type="entry name" value="NTF2-like_dom_sf"/>
</dbReference>
<name>A0ABP9VXT6_9BACT</name>
<protein>
    <recommendedName>
        <fullName evidence="1">HTH cro/C1-type domain-containing protein</fullName>
    </recommendedName>
</protein>
<organism evidence="2 3">
    <name type="scientific">Novipirellula caenicola</name>
    <dbReference type="NCBI Taxonomy" id="1536901"/>
    <lineage>
        <taxon>Bacteria</taxon>
        <taxon>Pseudomonadati</taxon>
        <taxon>Planctomycetota</taxon>
        <taxon>Planctomycetia</taxon>
        <taxon>Pirellulales</taxon>
        <taxon>Pirellulaceae</taxon>
        <taxon>Novipirellula</taxon>
    </lineage>
</organism>
<dbReference type="InterPro" id="IPR009959">
    <property type="entry name" value="Cyclase_SnoaL-like"/>
</dbReference>
<reference evidence="2 3" key="1">
    <citation type="submission" date="2024-02" db="EMBL/GenBank/DDBJ databases">
        <title>Rhodopirellula caenicola NBRC 110016.</title>
        <authorList>
            <person name="Ichikawa N."/>
            <person name="Katano-Makiyama Y."/>
            <person name="Hidaka K."/>
        </authorList>
    </citation>
    <scope>NUCLEOTIDE SEQUENCE [LARGE SCALE GENOMIC DNA]</scope>
    <source>
        <strain evidence="2 3">NBRC 110016</strain>
    </source>
</reference>
<feature type="domain" description="HTH cro/C1-type" evidence="1">
    <location>
        <begin position="47"/>
        <end position="78"/>
    </location>
</feature>
<evidence type="ECO:0000313" key="2">
    <source>
        <dbReference type="EMBL" id="GAA5509090.1"/>
    </source>
</evidence>
<dbReference type="Gene3D" id="3.10.450.50">
    <property type="match status" value="1"/>
</dbReference>
<dbReference type="CDD" id="cd00093">
    <property type="entry name" value="HTH_XRE"/>
    <property type="match status" value="1"/>
</dbReference>
<evidence type="ECO:0000259" key="1">
    <source>
        <dbReference type="PROSITE" id="PS50943"/>
    </source>
</evidence>
<dbReference type="PANTHER" id="PTHR38436">
    <property type="entry name" value="POLYKETIDE CYCLASE SNOAL-LIKE DOMAIN"/>
    <property type="match status" value="1"/>
</dbReference>
<comment type="caution">
    <text evidence="2">The sequence shown here is derived from an EMBL/GenBank/DDBJ whole genome shotgun (WGS) entry which is preliminary data.</text>
</comment>
<dbReference type="Pfam" id="PF13560">
    <property type="entry name" value="HTH_31"/>
    <property type="match status" value="1"/>
</dbReference>
<dbReference type="InterPro" id="IPR001387">
    <property type="entry name" value="Cro/C1-type_HTH"/>
</dbReference>
<accession>A0ABP9VXT6</accession>
<keyword evidence="3" id="KW-1185">Reference proteome</keyword>
<proteinExistence type="predicted"/>
<dbReference type="Gene3D" id="1.10.260.40">
    <property type="entry name" value="lambda repressor-like DNA-binding domains"/>
    <property type="match status" value="1"/>
</dbReference>
<dbReference type="Pfam" id="PF07366">
    <property type="entry name" value="SnoaL"/>
    <property type="match status" value="1"/>
</dbReference>
<dbReference type="InterPro" id="IPR010982">
    <property type="entry name" value="Lambda_DNA-bd_dom_sf"/>
</dbReference>
<dbReference type="PANTHER" id="PTHR38436:SF1">
    <property type="entry name" value="ESTER CYCLASE"/>
    <property type="match status" value="1"/>
</dbReference>
<dbReference type="PROSITE" id="PS50943">
    <property type="entry name" value="HTH_CROC1"/>
    <property type="match status" value="1"/>
</dbReference>
<dbReference type="EMBL" id="BAABRO010000012">
    <property type="protein sequence ID" value="GAA5509090.1"/>
    <property type="molecule type" value="Genomic_DNA"/>
</dbReference>
<dbReference type="RefSeq" id="WP_345685864.1">
    <property type="nucleotide sequence ID" value="NZ_BAABRO010000012.1"/>
</dbReference>
<dbReference type="SUPFAM" id="SSF47413">
    <property type="entry name" value="lambda repressor-like DNA-binding domains"/>
    <property type="match status" value="1"/>
</dbReference>
<sequence>MALVKTAKLLKGTYLLRISQTSLELMKVMDSKASSSNRGLPVDGKALKDRRTRLGLTQEAAAKLAGYSDRVIRKLEQGGPVLMQTLGDVVETYNQRDPVIELPVSAYVCSEPKDDLTAFCRRWFDGVYNHRNLALIDEMMSEDVEILSEGEVRHGRDVIRHRVSHVLSAFNPLTLTVESMITQGNAFAAYWCVRKKHVGEFLGIAATGRWVEVKGASQATVQDGRIVSVRDHWDIDNCIRQISGESSRPV</sequence>
<evidence type="ECO:0000313" key="3">
    <source>
        <dbReference type="Proteomes" id="UP001416858"/>
    </source>
</evidence>